<dbReference type="InterPro" id="IPR006879">
    <property type="entry name" value="YdjC-like"/>
</dbReference>
<evidence type="ECO:0000313" key="7">
    <source>
        <dbReference type="Proteomes" id="UP000076967"/>
    </source>
</evidence>
<sequence length="305" mass="34634">MTMSKRLIINCDDFGQSPAMNQAIMHLLEEGKVSSATIMAVAPGFEEAAAWSARRRQPNVGIHLTMTSEFDALRWSSLTGHPSLHDESGHQYKTVKEFEVGTRTGAVLNEIDAQYKRVKKSGIVISHVDNHMGSLYGIETGRSLIPQALWKISRWGLPSRLFRYIYADDPLLGSLSNIERPVALAAGLADTFGVQIPDYLLSHPFHMQEGETYDSFKQSIIDKLYKLPDGVSETYIHPGIEDPWMLANIPDWEKRVWESRLPFDDDFTYAMHDAGVILSDYRYVQQYLKRPRLSSAFKLLRVLTR</sequence>
<dbReference type="Pfam" id="PF04794">
    <property type="entry name" value="YdjC"/>
    <property type="match status" value="1"/>
</dbReference>
<keyword evidence="3" id="KW-0378">Hydrolase</keyword>
<name>A0A168KN20_9BACL</name>
<dbReference type="Gene3D" id="3.20.20.370">
    <property type="entry name" value="Glycoside hydrolase/deacetylase"/>
    <property type="match status" value="1"/>
</dbReference>
<comment type="caution">
    <text evidence="6">The sequence shown here is derived from an EMBL/GenBank/DDBJ whole genome shotgun (WGS) entry which is preliminary data.</text>
</comment>
<protein>
    <recommendedName>
        <fullName evidence="8">ChbG/HpnK family deacetylase</fullName>
    </recommendedName>
</protein>
<dbReference type="EMBL" id="LVJH01000022">
    <property type="protein sequence ID" value="OAB42242.1"/>
    <property type="molecule type" value="Genomic_DNA"/>
</dbReference>
<gene>
    <name evidence="6" type="ORF">PGLA_13120</name>
</gene>
<dbReference type="AlphaFoldDB" id="A0A168KN20"/>
<dbReference type="Proteomes" id="UP000076967">
    <property type="component" value="Unassembled WGS sequence"/>
</dbReference>
<organism evidence="6 7">
    <name type="scientific">Paenibacillus glacialis</name>
    <dbReference type="NCBI Taxonomy" id="494026"/>
    <lineage>
        <taxon>Bacteria</taxon>
        <taxon>Bacillati</taxon>
        <taxon>Bacillota</taxon>
        <taxon>Bacilli</taxon>
        <taxon>Bacillales</taxon>
        <taxon>Paenibacillaceae</taxon>
        <taxon>Paenibacillus</taxon>
    </lineage>
</organism>
<reference evidence="6 7" key="1">
    <citation type="submission" date="2016-03" db="EMBL/GenBank/DDBJ databases">
        <title>Draft genome sequence of Paenibacillus glacialis DSM 22343.</title>
        <authorList>
            <person name="Shin S.-K."/>
            <person name="Yi H."/>
        </authorList>
    </citation>
    <scope>NUCLEOTIDE SEQUENCE [LARGE SCALE GENOMIC DNA]</scope>
    <source>
        <strain evidence="6 7">DSM 22343</strain>
    </source>
</reference>
<evidence type="ECO:0000256" key="2">
    <source>
        <dbReference type="ARBA" id="ARBA00022723"/>
    </source>
</evidence>
<dbReference type="GO" id="GO:0019213">
    <property type="term" value="F:deacetylase activity"/>
    <property type="evidence" value="ECO:0007669"/>
    <property type="project" value="TreeGrafter"/>
</dbReference>
<dbReference type="SUPFAM" id="SSF88713">
    <property type="entry name" value="Glycoside hydrolase/deacetylase"/>
    <property type="match status" value="1"/>
</dbReference>
<accession>A0A168KN20</accession>
<evidence type="ECO:0000256" key="3">
    <source>
        <dbReference type="ARBA" id="ARBA00022801"/>
    </source>
</evidence>
<dbReference type="GO" id="GO:0016787">
    <property type="term" value="F:hydrolase activity"/>
    <property type="evidence" value="ECO:0007669"/>
    <property type="project" value="UniProtKB-KW"/>
</dbReference>
<evidence type="ECO:0008006" key="8">
    <source>
        <dbReference type="Google" id="ProtNLM"/>
    </source>
</evidence>
<dbReference type="GO" id="GO:0046872">
    <property type="term" value="F:metal ion binding"/>
    <property type="evidence" value="ECO:0007669"/>
    <property type="project" value="UniProtKB-KW"/>
</dbReference>
<comment type="cofactor">
    <cofactor evidence="1">
        <name>Mg(2+)</name>
        <dbReference type="ChEBI" id="CHEBI:18420"/>
    </cofactor>
</comment>
<dbReference type="PANTHER" id="PTHR31609:SF1">
    <property type="entry name" value="CARBOHYDRATE DEACETYLASE"/>
    <property type="match status" value="1"/>
</dbReference>
<keyword evidence="4" id="KW-0460">Magnesium</keyword>
<keyword evidence="5" id="KW-0119">Carbohydrate metabolism</keyword>
<dbReference type="STRING" id="494026.PGLA_13120"/>
<keyword evidence="7" id="KW-1185">Reference proteome</keyword>
<evidence type="ECO:0000256" key="4">
    <source>
        <dbReference type="ARBA" id="ARBA00022842"/>
    </source>
</evidence>
<dbReference type="InterPro" id="IPR011330">
    <property type="entry name" value="Glyco_hydro/deAcase_b/a-brl"/>
</dbReference>
<evidence type="ECO:0000313" key="6">
    <source>
        <dbReference type="EMBL" id="OAB42242.1"/>
    </source>
</evidence>
<keyword evidence="2" id="KW-0479">Metal-binding</keyword>
<dbReference type="GO" id="GO:0005975">
    <property type="term" value="P:carbohydrate metabolic process"/>
    <property type="evidence" value="ECO:0007669"/>
    <property type="project" value="InterPro"/>
</dbReference>
<dbReference type="CDD" id="cd10802">
    <property type="entry name" value="YdjC_TTHB029_like"/>
    <property type="match status" value="1"/>
</dbReference>
<proteinExistence type="predicted"/>
<evidence type="ECO:0000256" key="1">
    <source>
        <dbReference type="ARBA" id="ARBA00001946"/>
    </source>
</evidence>
<evidence type="ECO:0000256" key="5">
    <source>
        <dbReference type="ARBA" id="ARBA00023277"/>
    </source>
</evidence>
<dbReference type="PANTHER" id="PTHR31609">
    <property type="entry name" value="YDJC DEACETYLASE FAMILY MEMBER"/>
    <property type="match status" value="1"/>
</dbReference>